<dbReference type="PIRSF" id="PIRSF006066">
    <property type="entry name" value="HI0050"/>
    <property type="match status" value="1"/>
</dbReference>
<dbReference type="PANTHER" id="PTHR33362:SF3">
    <property type="entry name" value="SIALIC ACID TRAP TRANSPORTER PERMEASE PROTEIN SIAT"/>
    <property type="match status" value="1"/>
</dbReference>
<keyword evidence="10" id="KW-1185">Reference proteome</keyword>
<feature type="transmembrane region" description="Helical" evidence="7">
    <location>
        <begin position="166"/>
        <end position="193"/>
    </location>
</feature>
<feature type="domain" description="TRAP C4-dicarboxylate transport system permease DctM subunit" evidence="8">
    <location>
        <begin position="9"/>
        <end position="416"/>
    </location>
</feature>
<comment type="caution">
    <text evidence="9">The sequence shown here is derived from an EMBL/GenBank/DDBJ whole genome shotgun (WGS) entry which is preliminary data.</text>
</comment>
<evidence type="ECO:0000313" key="9">
    <source>
        <dbReference type="EMBL" id="MST55747.1"/>
    </source>
</evidence>
<feature type="transmembrane region" description="Helical" evidence="7">
    <location>
        <begin position="213"/>
        <end position="235"/>
    </location>
</feature>
<evidence type="ECO:0000256" key="7">
    <source>
        <dbReference type="SAM" id="Phobius"/>
    </source>
</evidence>
<organism evidence="9 10">
    <name type="scientific">Pyramidobacter porci</name>
    <dbReference type="NCBI Taxonomy" id="2605789"/>
    <lineage>
        <taxon>Bacteria</taxon>
        <taxon>Thermotogati</taxon>
        <taxon>Synergistota</taxon>
        <taxon>Synergistia</taxon>
        <taxon>Synergistales</taxon>
        <taxon>Dethiosulfovibrionaceae</taxon>
        <taxon>Pyramidobacter</taxon>
    </lineage>
</organism>
<proteinExistence type="predicted"/>
<dbReference type="PANTHER" id="PTHR33362">
    <property type="entry name" value="SIALIC ACID TRAP TRANSPORTER PERMEASE PROTEIN SIAT-RELATED"/>
    <property type="match status" value="1"/>
</dbReference>
<reference evidence="9 10" key="1">
    <citation type="submission" date="2019-08" db="EMBL/GenBank/DDBJ databases">
        <title>In-depth cultivation of the pig gut microbiome towards novel bacterial diversity and tailored functional studies.</title>
        <authorList>
            <person name="Wylensek D."/>
            <person name="Hitch T.C.A."/>
            <person name="Clavel T."/>
        </authorList>
    </citation>
    <scope>NUCLEOTIDE SEQUENCE [LARGE SCALE GENOMIC DNA]</scope>
    <source>
        <strain evidence="9 10">SM-530-WT-4B</strain>
    </source>
</reference>
<evidence type="ECO:0000259" key="8">
    <source>
        <dbReference type="Pfam" id="PF06808"/>
    </source>
</evidence>
<feature type="transmembrane region" description="Helical" evidence="7">
    <location>
        <begin position="313"/>
        <end position="346"/>
    </location>
</feature>
<dbReference type="NCBIfam" id="TIGR00786">
    <property type="entry name" value="dctM"/>
    <property type="match status" value="1"/>
</dbReference>
<feature type="transmembrane region" description="Helical" evidence="7">
    <location>
        <begin position="93"/>
        <end position="117"/>
    </location>
</feature>
<protein>
    <submittedName>
        <fullName evidence="9">TRAP transporter large permease</fullName>
    </submittedName>
</protein>
<sequence length="426" mass="45653">MVSAGLISTLIIMLFLKAPVIVAMGTSVAVGCWLGDLPLYLIAQGIIDGSMSWSLLSIFFFMMAGNIMGVCGVADQIFNFANACVGHWPGGLAHVNCLCSMVFAGISGAAAADCAALGPIEIKSMTDKGYNLRYSTGITLASSMVGPIIPPSVFFIMFGVVTNTSIAKLFIAGIVPGVVISLALMLVCVRISIKRPDIFPRGSYTSMKERWHIFKKSVWSLLAPVIIVIGMTSGSVSPTEAGVVAVLYSLLLGVVYRTLNWNALWNAVRDSMIMAASSLILFGFASTMSYILTMEMLPTKLATLILSLTQNKYLVLILIDLLLLVLGCFMSASSAMILLTPILLPLMEKLGVSTIQLGVLMCFALTIGIATPPVGMGLYILADITHQKIEEVFEGFMPFFPALVVMLIVLTLVPQISTWLPNLLMP</sequence>
<dbReference type="EMBL" id="VUNH01000006">
    <property type="protein sequence ID" value="MST55747.1"/>
    <property type="molecule type" value="Genomic_DNA"/>
</dbReference>
<accession>A0A6L5YDR6</accession>
<feature type="transmembrane region" description="Helical" evidence="7">
    <location>
        <begin position="271"/>
        <end position="293"/>
    </location>
</feature>
<dbReference type="RefSeq" id="WP_154528838.1">
    <property type="nucleotide sequence ID" value="NZ_JAXDZJ010000102.1"/>
</dbReference>
<evidence type="ECO:0000256" key="1">
    <source>
        <dbReference type="ARBA" id="ARBA00004429"/>
    </source>
</evidence>
<feature type="transmembrane region" description="Helical" evidence="7">
    <location>
        <begin position="358"/>
        <end position="382"/>
    </location>
</feature>
<keyword evidence="2" id="KW-1003">Cell membrane</keyword>
<feature type="transmembrane region" description="Helical" evidence="7">
    <location>
        <begin position="6"/>
        <end position="34"/>
    </location>
</feature>
<feature type="transmembrane region" description="Helical" evidence="7">
    <location>
        <begin position="402"/>
        <end position="424"/>
    </location>
</feature>
<dbReference type="InterPro" id="IPR004681">
    <property type="entry name" value="TRAP_DctM"/>
</dbReference>
<dbReference type="Proteomes" id="UP000473699">
    <property type="component" value="Unassembled WGS sequence"/>
</dbReference>
<evidence type="ECO:0000313" key="10">
    <source>
        <dbReference type="Proteomes" id="UP000473699"/>
    </source>
</evidence>
<dbReference type="InterPro" id="IPR010656">
    <property type="entry name" value="DctM"/>
</dbReference>
<keyword evidence="6 7" id="KW-0472">Membrane</keyword>
<feature type="transmembrane region" description="Helical" evidence="7">
    <location>
        <begin position="55"/>
        <end position="81"/>
    </location>
</feature>
<dbReference type="GO" id="GO:0005886">
    <property type="term" value="C:plasma membrane"/>
    <property type="evidence" value="ECO:0007669"/>
    <property type="project" value="UniProtKB-SubCell"/>
</dbReference>
<feature type="transmembrane region" description="Helical" evidence="7">
    <location>
        <begin position="138"/>
        <end position="160"/>
    </location>
</feature>
<dbReference type="Pfam" id="PF06808">
    <property type="entry name" value="DctM"/>
    <property type="match status" value="1"/>
</dbReference>
<dbReference type="AlphaFoldDB" id="A0A6L5YDR6"/>
<keyword evidence="5 7" id="KW-1133">Transmembrane helix</keyword>
<keyword evidence="4 7" id="KW-0812">Transmembrane</keyword>
<dbReference type="GO" id="GO:0022857">
    <property type="term" value="F:transmembrane transporter activity"/>
    <property type="evidence" value="ECO:0007669"/>
    <property type="project" value="TreeGrafter"/>
</dbReference>
<evidence type="ECO:0000256" key="3">
    <source>
        <dbReference type="ARBA" id="ARBA00022519"/>
    </source>
</evidence>
<evidence type="ECO:0000256" key="5">
    <source>
        <dbReference type="ARBA" id="ARBA00022989"/>
    </source>
</evidence>
<evidence type="ECO:0000256" key="2">
    <source>
        <dbReference type="ARBA" id="ARBA00022475"/>
    </source>
</evidence>
<comment type="subcellular location">
    <subcellularLocation>
        <location evidence="1">Cell inner membrane</location>
        <topology evidence="1">Multi-pass membrane protein</topology>
    </subcellularLocation>
</comment>
<gene>
    <name evidence="9" type="ORF">FYJ74_06845</name>
</gene>
<evidence type="ECO:0000256" key="4">
    <source>
        <dbReference type="ARBA" id="ARBA00022692"/>
    </source>
</evidence>
<keyword evidence="3" id="KW-0997">Cell inner membrane</keyword>
<evidence type="ECO:0000256" key="6">
    <source>
        <dbReference type="ARBA" id="ARBA00023136"/>
    </source>
</evidence>
<name>A0A6L5YDR6_9BACT</name>